<sequence>MQQKSIILWAGVAVVALLGAAWAVSSEGMQQGPASVASLLPDLQSQATDVAGVKVRTAAYEIDIQKQGDKWVATSQEGYPVRDGTAQQLVSAVVGFKAVEAKTRDADWYAQIGVDDPATAGSSAKAVSLLDSQGKPIEDIIIGNLSELPRPDGSMATYVRLPSSDEAVLVQGTALLPMKLADWFGELFSIPGSQVARVAITEQGKPALSAKRGEDGRFVRETVDPQYETNGTFVNDAAIKRVTQGLASVSIMSVRPAKEGISPIRSIDFEVEPGVTIHAQIADATQPLWVRFSAEATKPEGKDLADKISARVNGWEFQLEGARVNAFTTPVANLMQKDSEPIQFEPGQSIDLQSIPGLMQGGAR</sequence>
<evidence type="ECO:0000259" key="1">
    <source>
        <dbReference type="Pfam" id="PF14238"/>
    </source>
</evidence>
<keyword evidence="3" id="KW-1185">Reference proteome</keyword>
<dbReference type="EMBL" id="JALAZD010000001">
    <property type="protein sequence ID" value="MCI0126674.1"/>
    <property type="molecule type" value="Genomic_DNA"/>
</dbReference>
<proteinExistence type="predicted"/>
<feature type="domain" description="DUF4340" evidence="1">
    <location>
        <begin position="71"/>
        <end position="256"/>
    </location>
</feature>
<accession>A0AA41UCW7</accession>
<organism evidence="2 3">
    <name type="scientific">Paradevosia shaoguanensis</name>
    <dbReference type="NCBI Taxonomy" id="1335043"/>
    <lineage>
        <taxon>Bacteria</taxon>
        <taxon>Pseudomonadati</taxon>
        <taxon>Pseudomonadota</taxon>
        <taxon>Alphaproteobacteria</taxon>
        <taxon>Hyphomicrobiales</taxon>
        <taxon>Devosiaceae</taxon>
        <taxon>Paradevosia</taxon>
    </lineage>
</organism>
<comment type="caution">
    <text evidence="2">The sequence shown here is derived from an EMBL/GenBank/DDBJ whole genome shotgun (WGS) entry which is preliminary data.</text>
</comment>
<evidence type="ECO:0000313" key="3">
    <source>
        <dbReference type="Proteomes" id="UP001156140"/>
    </source>
</evidence>
<dbReference type="Proteomes" id="UP001156140">
    <property type="component" value="Unassembled WGS sequence"/>
</dbReference>
<name>A0AA41UCW7_9HYPH</name>
<reference evidence="2" key="1">
    <citation type="submission" date="2022-03" db="EMBL/GenBank/DDBJ databases">
        <title>The complete genome sequence of a Methyloterrigena soli.</title>
        <authorList>
            <person name="Zi Z."/>
        </authorList>
    </citation>
    <scope>NUCLEOTIDE SEQUENCE</scope>
    <source>
        <strain evidence="2">M48</strain>
    </source>
</reference>
<dbReference type="RefSeq" id="WP_281735467.1">
    <property type="nucleotide sequence ID" value="NZ_JAKETQ010000001.1"/>
</dbReference>
<dbReference type="Pfam" id="PF14238">
    <property type="entry name" value="DUF4340"/>
    <property type="match status" value="1"/>
</dbReference>
<evidence type="ECO:0000313" key="2">
    <source>
        <dbReference type="EMBL" id="MCI0126674.1"/>
    </source>
</evidence>
<dbReference type="AlphaFoldDB" id="A0AA41UCW7"/>
<gene>
    <name evidence="2" type="ORF">ML536_07525</name>
</gene>
<dbReference type="InterPro" id="IPR025641">
    <property type="entry name" value="DUF4340"/>
</dbReference>
<protein>
    <submittedName>
        <fullName evidence="2">DUF4340 domain-containing protein</fullName>
    </submittedName>
</protein>